<name>A0A4Q9VZ95_9HYPH</name>
<keyword evidence="5" id="KW-1185">Reference proteome</keyword>
<sequence>MPNQTIREEMIATCLRMNAADLNIGAAGNLSVRIDGGLLITPSGIPYDRMRPEQIVEMDLEGRYYGDYLPSSEWRFHYDILQARSDVNVVLHSHATHCSILACCRLDIPPIHYMIGVSGGSVVKCSDYATFGTHELSVAALEALGPRSACLLGNHGVITVGKTQNAAFGVLQEIENLARLYIGTRMLGGGTLLTEPQMDVVLSRFKTYGKQAGEIDPSITDRIEPPVHGGARRA</sequence>
<dbReference type="InterPro" id="IPR001303">
    <property type="entry name" value="Aldolase_II/adducin_N"/>
</dbReference>
<accession>A0A4Q9VZ95</accession>
<dbReference type="GO" id="GO:0005829">
    <property type="term" value="C:cytosol"/>
    <property type="evidence" value="ECO:0007669"/>
    <property type="project" value="TreeGrafter"/>
</dbReference>
<dbReference type="SUPFAM" id="SSF53639">
    <property type="entry name" value="AraD/HMP-PK domain-like"/>
    <property type="match status" value="1"/>
</dbReference>
<keyword evidence="2" id="KW-0456">Lyase</keyword>
<dbReference type="AlphaFoldDB" id="A0A4Q9VZ95"/>
<dbReference type="PANTHER" id="PTHR22789">
    <property type="entry name" value="FUCULOSE PHOSPHATE ALDOLASE"/>
    <property type="match status" value="1"/>
</dbReference>
<dbReference type="GO" id="GO:0016832">
    <property type="term" value="F:aldehyde-lyase activity"/>
    <property type="evidence" value="ECO:0007669"/>
    <property type="project" value="TreeGrafter"/>
</dbReference>
<dbReference type="GO" id="GO:0019323">
    <property type="term" value="P:pentose catabolic process"/>
    <property type="evidence" value="ECO:0007669"/>
    <property type="project" value="TreeGrafter"/>
</dbReference>
<dbReference type="GO" id="GO:0046872">
    <property type="term" value="F:metal ion binding"/>
    <property type="evidence" value="ECO:0007669"/>
    <property type="project" value="UniProtKB-KW"/>
</dbReference>
<dbReference type="InterPro" id="IPR036409">
    <property type="entry name" value="Aldolase_II/adducin_N_sf"/>
</dbReference>
<keyword evidence="1" id="KW-0479">Metal-binding</keyword>
<dbReference type="InterPro" id="IPR050197">
    <property type="entry name" value="Aldolase_class_II_sugar_metab"/>
</dbReference>
<protein>
    <submittedName>
        <fullName evidence="4">Class II aldolase</fullName>
    </submittedName>
</protein>
<evidence type="ECO:0000256" key="2">
    <source>
        <dbReference type="ARBA" id="ARBA00023239"/>
    </source>
</evidence>
<dbReference type="SMART" id="SM01007">
    <property type="entry name" value="Aldolase_II"/>
    <property type="match status" value="1"/>
</dbReference>
<proteinExistence type="predicted"/>
<dbReference type="Gene3D" id="3.40.225.10">
    <property type="entry name" value="Class II aldolase/adducin N-terminal domain"/>
    <property type="match status" value="1"/>
</dbReference>
<evidence type="ECO:0000313" key="4">
    <source>
        <dbReference type="EMBL" id="TBW40666.1"/>
    </source>
</evidence>
<evidence type="ECO:0000259" key="3">
    <source>
        <dbReference type="SMART" id="SM01007"/>
    </source>
</evidence>
<comment type="caution">
    <text evidence="4">The sequence shown here is derived from an EMBL/GenBank/DDBJ whole genome shotgun (WGS) entry which is preliminary data.</text>
</comment>
<evidence type="ECO:0000313" key="5">
    <source>
        <dbReference type="Proteomes" id="UP000292781"/>
    </source>
</evidence>
<reference evidence="4 5" key="1">
    <citation type="submission" date="2019-02" db="EMBL/GenBank/DDBJ databases">
        <title>Siculibacillus lacustris gen. nov., sp. nov., a new rosette-forming bacterium isolated from a freshwater crater lake (Lake St. Ana, Romania).</title>
        <authorList>
            <person name="Felfoldi T."/>
            <person name="Marton Z."/>
            <person name="Szabo A."/>
            <person name="Mentes A."/>
            <person name="Boka K."/>
            <person name="Marialigeti K."/>
            <person name="Mathe I."/>
            <person name="Koncz M."/>
            <person name="Schumann P."/>
            <person name="Toth E."/>
        </authorList>
    </citation>
    <scope>NUCLEOTIDE SEQUENCE [LARGE SCALE GENOMIC DNA]</scope>
    <source>
        <strain evidence="4 5">SA-279</strain>
    </source>
</reference>
<evidence type="ECO:0000256" key="1">
    <source>
        <dbReference type="ARBA" id="ARBA00022723"/>
    </source>
</evidence>
<dbReference type="Pfam" id="PF00596">
    <property type="entry name" value="Aldolase_II"/>
    <property type="match status" value="1"/>
</dbReference>
<feature type="domain" description="Class II aldolase/adducin N-terminal" evidence="3">
    <location>
        <begin position="8"/>
        <end position="182"/>
    </location>
</feature>
<organism evidence="4 5">
    <name type="scientific">Siculibacillus lacustris</name>
    <dbReference type="NCBI Taxonomy" id="1549641"/>
    <lineage>
        <taxon>Bacteria</taxon>
        <taxon>Pseudomonadati</taxon>
        <taxon>Pseudomonadota</taxon>
        <taxon>Alphaproteobacteria</taxon>
        <taxon>Hyphomicrobiales</taxon>
        <taxon>Ancalomicrobiaceae</taxon>
        <taxon>Siculibacillus</taxon>
    </lineage>
</organism>
<gene>
    <name evidence="4" type="ORF">EYW49_02750</name>
</gene>
<dbReference type="EMBL" id="SJFN01000003">
    <property type="protein sequence ID" value="TBW40666.1"/>
    <property type="molecule type" value="Genomic_DNA"/>
</dbReference>
<dbReference type="RefSeq" id="WP_131305796.1">
    <property type="nucleotide sequence ID" value="NZ_SJFN01000003.1"/>
</dbReference>
<dbReference type="PANTHER" id="PTHR22789:SF0">
    <property type="entry name" value="3-OXO-TETRONATE 4-PHOSPHATE DECARBOXYLASE-RELATED"/>
    <property type="match status" value="1"/>
</dbReference>
<dbReference type="Proteomes" id="UP000292781">
    <property type="component" value="Unassembled WGS sequence"/>
</dbReference>
<dbReference type="OrthoDB" id="5291399at2"/>